<dbReference type="AlphaFoldDB" id="A0A8X7TGZ3"/>
<accession>A0A8X7TGZ3</accession>
<protein>
    <submittedName>
        <fullName evidence="2">Uncharacterized protein</fullName>
    </submittedName>
</protein>
<feature type="region of interest" description="Disordered" evidence="1">
    <location>
        <begin position="1"/>
        <end position="29"/>
    </location>
</feature>
<comment type="caution">
    <text evidence="2">The sequence shown here is derived from an EMBL/GenBank/DDBJ whole genome shotgun (WGS) entry which is preliminary data.</text>
</comment>
<dbReference type="EMBL" id="JAAMPC010001030">
    <property type="protein sequence ID" value="KAG2241397.1"/>
    <property type="molecule type" value="Genomic_DNA"/>
</dbReference>
<organism evidence="2 3">
    <name type="scientific">Brassica carinata</name>
    <name type="common">Ethiopian mustard</name>
    <name type="synonym">Abyssinian cabbage</name>
    <dbReference type="NCBI Taxonomy" id="52824"/>
    <lineage>
        <taxon>Eukaryota</taxon>
        <taxon>Viridiplantae</taxon>
        <taxon>Streptophyta</taxon>
        <taxon>Embryophyta</taxon>
        <taxon>Tracheophyta</taxon>
        <taxon>Spermatophyta</taxon>
        <taxon>Magnoliopsida</taxon>
        <taxon>eudicotyledons</taxon>
        <taxon>Gunneridae</taxon>
        <taxon>Pentapetalae</taxon>
        <taxon>rosids</taxon>
        <taxon>malvids</taxon>
        <taxon>Brassicales</taxon>
        <taxon>Brassicaceae</taxon>
        <taxon>Brassiceae</taxon>
        <taxon>Brassica</taxon>
    </lineage>
</organism>
<name>A0A8X7TGZ3_BRACI</name>
<sequence length="198" mass="21450">MRASTKFPLAALRHSSPSSGPRCSHSNPSQKIKVDRLCTVRIQPISFLTPYGFTHPLTATCQTPCPFHLYLAVLVIARSRPYLALGRNLPPDWGCIPKQPDFVKPSWCDRVGQRGSHLSGAPSRELGPAGDPPDLGVALRTLGHQELRTKRLAIWRVNSPHVKALLASLARILANACGNTAGDQLPSDILERIGGGDL</sequence>
<reference evidence="2 3" key="1">
    <citation type="submission" date="2020-02" db="EMBL/GenBank/DDBJ databases">
        <authorList>
            <person name="Ma Q."/>
            <person name="Huang Y."/>
            <person name="Song X."/>
            <person name="Pei D."/>
        </authorList>
    </citation>
    <scope>NUCLEOTIDE SEQUENCE [LARGE SCALE GENOMIC DNA]</scope>
    <source>
        <strain evidence="2">Sxm20200214</strain>
        <tissue evidence="2">Leaf</tissue>
    </source>
</reference>
<proteinExistence type="predicted"/>
<evidence type="ECO:0000256" key="1">
    <source>
        <dbReference type="SAM" id="MobiDB-lite"/>
    </source>
</evidence>
<keyword evidence="3" id="KW-1185">Reference proteome</keyword>
<gene>
    <name evidence="2" type="ORF">Bca52824_096620</name>
</gene>
<evidence type="ECO:0000313" key="2">
    <source>
        <dbReference type="EMBL" id="KAG2241397.1"/>
    </source>
</evidence>
<evidence type="ECO:0000313" key="3">
    <source>
        <dbReference type="Proteomes" id="UP000886595"/>
    </source>
</evidence>
<dbReference type="Proteomes" id="UP000886595">
    <property type="component" value="Unassembled WGS sequence"/>
</dbReference>
<feature type="compositionally biased region" description="Low complexity" evidence="1">
    <location>
        <begin position="13"/>
        <end position="26"/>
    </location>
</feature>